<dbReference type="PANTHER" id="PTHR32305">
    <property type="match status" value="1"/>
</dbReference>
<dbReference type="AlphaFoldDB" id="A0A9Q6Z310"/>
<dbReference type="PANTHER" id="PTHR32305:SF15">
    <property type="entry name" value="PROTEIN RHSA-RELATED"/>
    <property type="match status" value="1"/>
</dbReference>
<evidence type="ECO:0000313" key="2">
    <source>
        <dbReference type="EMBL" id="QQT98718.1"/>
    </source>
</evidence>
<proteinExistence type="predicted"/>
<organism evidence="2 3">
    <name type="scientific">Myroides odoratus</name>
    <name type="common">Flavobacterium odoratum</name>
    <dbReference type="NCBI Taxonomy" id="256"/>
    <lineage>
        <taxon>Bacteria</taxon>
        <taxon>Pseudomonadati</taxon>
        <taxon>Bacteroidota</taxon>
        <taxon>Flavobacteriia</taxon>
        <taxon>Flavobacteriales</taxon>
        <taxon>Flavobacteriaceae</taxon>
        <taxon>Myroides</taxon>
    </lineage>
</organism>
<dbReference type="EMBL" id="CP068108">
    <property type="protein sequence ID" value="QQT98718.1"/>
    <property type="molecule type" value="Genomic_DNA"/>
</dbReference>
<accession>A0A9Q6Z310</accession>
<dbReference type="InterPro" id="IPR022385">
    <property type="entry name" value="Rhs_assc_core"/>
</dbReference>
<dbReference type="NCBIfam" id="TIGR03696">
    <property type="entry name" value="Rhs_assc_core"/>
    <property type="match status" value="1"/>
</dbReference>
<dbReference type="RefSeq" id="WP_002985832.1">
    <property type="nucleotide sequence ID" value="NZ_CP068108.1"/>
</dbReference>
<gene>
    <name evidence="2" type="ORF">I6I88_10855</name>
</gene>
<dbReference type="InterPro" id="IPR050708">
    <property type="entry name" value="T6SS_VgrG/RHS"/>
</dbReference>
<dbReference type="OrthoDB" id="964483at2"/>
<sequence length="314" mass="35679">MRENSSYLTDINGVPTHYYGYLPFGELMVEHNNSNYDNVYKFNGKELDEQTGYYYYGARYYDPTMSIFLSVDPHAEKYPNINPYVYVANNPIMFIDPDGRDIRIYYTRARDTNGNAIHGSWVFNGENAASAPKNQFVRDFLDAYNYNVNNGGGDNMKSAAFDRSEMYDLTEQREAMGGSSFYPIDGRTVILWDPLHGLQVENGDVLSPATILEHEFDHANSYVNDTAGFIKRGRQTLHGYTDAEEKRVIMGSETKTARANGEISANKSQSRYSHEGNTRVPVVSPTSNKIRNTKDRSSGHSNQISKGLYNYERN</sequence>
<dbReference type="Gene3D" id="2.180.10.10">
    <property type="entry name" value="RHS repeat-associated core"/>
    <property type="match status" value="1"/>
</dbReference>
<dbReference type="GeneID" id="93528157"/>
<feature type="region of interest" description="Disordered" evidence="1">
    <location>
        <begin position="260"/>
        <end position="314"/>
    </location>
</feature>
<reference evidence="2 3" key="1">
    <citation type="submission" date="2021-01" db="EMBL/GenBank/DDBJ databases">
        <title>FDA dAtabase for Regulatory Grade micrObial Sequences (FDA-ARGOS): Supporting development and validation of Infectious Disease Dx tests.</title>
        <authorList>
            <person name="Sproer C."/>
            <person name="Gronow S."/>
            <person name="Severitt S."/>
            <person name="Schroder I."/>
            <person name="Tallon L."/>
            <person name="Sadzewicz L."/>
            <person name="Zhao X."/>
            <person name="Boylan J."/>
            <person name="Ott S."/>
            <person name="Bowen H."/>
            <person name="Vavikolanu K."/>
            <person name="Mehta A."/>
            <person name="Aluvathingal J."/>
            <person name="Nadendla S."/>
            <person name="Lowell S."/>
            <person name="Myers T."/>
            <person name="Yan Y."/>
            <person name="Sichtig H."/>
        </authorList>
    </citation>
    <scope>NUCLEOTIDE SEQUENCE [LARGE SCALE GENOMIC DNA]</scope>
    <source>
        <strain evidence="2 3">FDAARGOS_1131</strain>
    </source>
</reference>
<evidence type="ECO:0000313" key="3">
    <source>
        <dbReference type="Proteomes" id="UP000596202"/>
    </source>
</evidence>
<evidence type="ECO:0000256" key="1">
    <source>
        <dbReference type="SAM" id="MobiDB-lite"/>
    </source>
</evidence>
<dbReference type="Proteomes" id="UP000596202">
    <property type="component" value="Chromosome"/>
</dbReference>
<name>A0A9Q6Z310_MYROD</name>
<protein>
    <submittedName>
        <fullName evidence="2">Type IV secretion protein Rhs</fullName>
    </submittedName>
</protein>